<organism evidence="3 4">
    <name type="scientific">Nocardia acididurans</name>
    <dbReference type="NCBI Taxonomy" id="2802282"/>
    <lineage>
        <taxon>Bacteria</taxon>
        <taxon>Bacillati</taxon>
        <taxon>Actinomycetota</taxon>
        <taxon>Actinomycetes</taxon>
        <taxon>Mycobacteriales</taxon>
        <taxon>Nocardiaceae</taxon>
        <taxon>Nocardia</taxon>
    </lineage>
</organism>
<sequence length="228" mass="23299">MNESWRGWLPDQAGDTEIDDGTTEFEAEFVDDDPMAAIKAGMRERIDAASARRRAARIARIATAAVAGTAAVVLLAGGRNDSPAAAAPTVSEAAAPSPSPWCADSRSGSVVVGSGQGKAPGTPGVSGPELILFQQWQWYVARNADAARSVLSADAHAADADAARAAVAAVPAGTRHCVTITTLGAGRFDVQIEEKHPDGSTAQWQQTVTTAAPAGQLVITAITAGGEL</sequence>
<dbReference type="InterPro" id="IPR058489">
    <property type="entry name" value="DUF8176"/>
</dbReference>
<dbReference type="RefSeq" id="WP_201958238.1">
    <property type="nucleotide sequence ID" value="NZ_JAERRJ010000024.1"/>
</dbReference>
<name>A0ABS1MHM5_9NOCA</name>
<evidence type="ECO:0000313" key="3">
    <source>
        <dbReference type="EMBL" id="MBL1080084.1"/>
    </source>
</evidence>
<comment type="caution">
    <text evidence="3">The sequence shown here is derived from an EMBL/GenBank/DDBJ whole genome shotgun (WGS) entry which is preliminary data.</text>
</comment>
<protein>
    <recommendedName>
        <fullName evidence="2">DUF8176 domain-containing protein</fullName>
    </recommendedName>
</protein>
<feature type="domain" description="DUF8176" evidence="2">
    <location>
        <begin position="100"/>
        <end position="223"/>
    </location>
</feature>
<dbReference type="EMBL" id="JAERRJ010000024">
    <property type="protein sequence ID" value="MBL1080084.1"/>
    <property type="molecule type" value="Genomic_DNA"/>
</dbReference>
<evidence type="ECO:0000259" key="2">
    <source>
        <dbReference type="Pfam" id="PF26527"/>
    </source>
</evidence>
<reference evidence="3 4" key="1">
    <citation type="submission" date="2021-01" db="EMBL/GenBank/DDBJ databases">
        <title>WGS of actinomycetes isolated from Thailand.</title>
        <authorList>
            <person name="Thawai C."/>
        </authorList>
    </citation>
    <scope>NUCLEOTIDE SEQUENCE [LARGE SCALE GENOMIC DNA]</scope>
    <source>
        <strain evidence="3 4">LPG 2</strain>
    </source>
</reference>
<gene>
    <name evidence="3" type="ORF">JK358_37375</name>
</gene>
<accession>A0ABS1MHM5</accession>
<dbReference type="Pfam" id="PF26527">
    <property type="entry name" value="DUF8176"/>
    <property type="match status" value="1"/>
</dbReference>
<evidence type="ECO:0000256" key="1">
    <source>
        <dbReference type="SAM" id="MobiDB-lite"/>
    </source>
</evidence>
<keyword evidence="4" id="KW-1185">Reference proteome</keyword>
<evidence type="ECO:0000313" key="4">
    <source>
        <dbReference type="Proteomes" id="UP000602198"/>
    </source>
</evidence>
<proteinExistence type="predicted"/>
<feature type="region of interest" description="Disordered" evidence="1">
    <location>
        <begin position="84"/>
        <end position="124"/>
    </location>
</feature>
<feature type="compositionally biased region" description="Low complexity" evidence="1">
    <location>
        <begin position="84"/>
        <end position="113"/>
    </location>
</feature>
<dbReference type="Proteomes" id="UP000602198">
    <property type="component" value="Unassembled WGS sequence"/>
</dbReference>